<feature type="region of interest" description="Disordered" evidence="2">
    <location>
        <begin position="1"/>
        <end position="21"/>
    </location>
</feature>
<dbReference type="RefSeq" id="WP_155840770.1">
    <property type="nucleotide sequence ID" value="NZ_BAAAIA010000006.1"/>
</dbReference>
<evidence type="ECO:0000259" key="3">
    <source>
        <dbReference type="Pfam" id="PF08327"/>
    </source>
</evidence>
<sequence length="168" mass="19040">MTEQTSPTPTGSTTQGPLGPEVRLVRRFRAPIGAVWAAMTESERLERWIGRWEGEPSTGAVTFFMTAEGDDIEGEEFRIRECNPPHRFAADTRVGEQRWHVRFDLAHVDGSTVLTFSQVLGEDDPSSMGPGWEYYLDRLAAALDDADPGTVRFEQYYPAMREHYARRT</sequence>
<evidence type="ECO:0000313" key="5">
    <source>
        <dbReference type="Proteomes" id="UP000480122"/>
    </source>
</evidence>
<comment type="similarity">
    <text evidence="1">Belongs to the AHA1 family.</text>
</comment>
<proteinExistence type="inferred from homology"/>
<feature type="compositionally biased region" description="Low complexity" evidence="2">
    <location>
        <begin position="1"/>
        <end position="17"/>
    </location>
</feature>
<dbReference type="InterPro" id="IPR023393">
    <property type="entry name" value="START-like_dom_sf"/>
</dbReference>
<dbReference type="SUPFAM" id="SSF55961">
    <property type="entry name" value="Bet v1-like"/>
    <property type="match status" value="1"/>
</dbReference>
<keyword evidence="5" id="KW-1185">Reference proteome</keyword>
<reference evidence="4 5" key="1">
    <citation type="submission" date="2019-11" db="EMBL/GenBank/DDBJ databases">
        <title>Agromyces kandeliae sp. nov., isolated from mangrove soil.</title>
        <authorList>
            <person name="Wang R."/>
        </authorList>
    </citation>
    <scope>NUCLEOTIDE SEQUENCE [LARGE SCALE GENOMIC DNA]</scope>
    <source>
        <strain evidence="4 5">JCM 11431</strain>
    </source>
</reference>
<accession>A0A7C9HWX0</accession>
<organism evidence="4 5">
    <name type="scientific">Agromyces luteolus</name>
    <dbReference type="NCBI Taxonomy" id="88373"/>
    <lineage>
        <taxon>Bacteria</taxon>
        <taxon>Bacillati</taxon>
        <taxon>Actinomycetota</taxon>
        <taxon>Actinomycetes</taxon>
        <taxon>Micrococcales</taxon>
        <taxon>Microbacteriaceae</taxon>
        <taxon>Agromyces</taxon>
    </lineage>
</organism>
<dbReference type="OrthoDB" id="8117292at2"/>
<dbReference type="Proteomes" id="UP000480122">
    <property type="component" value="Unassembled WGS sequence"/>
</dbReference>
<evidence type="ECO:0000256" key="1">
    <source>
        <dbReference type="ARBA" id="ARBA00006817"/>
    </source>
</evidence>
<evidence type="ECO:0000256" key="2">
    <source>
        <dbReference type="SAM" id="MobiDB-lite"/>
    </source>
</evidence>
<evidence type="ECO:0000313" key="4">
    <source>
        <dbReference type="EMBL" id="MUN06120.1"/>
    </source>
</evidence>
<dbReference type="InterPro" id="IPR013538">
    <property type="entry name" value="ASHA1/2-like_C"/>
</dbReference>
<gene>
    <name evidence="4" type="ORF">GLX25_03185</name>
</gene>
<dbReference type="CDD" id="cd08899">
    <property type="entry name" value="SRPBCC_CalC_Aha1-like_6"/>
    <property type="match status" value="1"/>
</dbReference>
<dbReference type="Pfam" id="PF08327">
    <property type="entry name" value="AHSA1"/>
    <property type="match status" value="1"/>
</dbReference>
<comment type="caution">
    <text evidence="4">The sequence shown here is derived from an EMBL/GenBank/DDBJ whole genome shotgun (WGS) entry which is preliminary data.</text>
</comment>
<dbReference type="Gene3D" id="3.30.530.20">
    <property type="match status" value="1"/>
</dbReference>
<dbReference type="EMBL" id="WODA01000004">
    <property type="protein sequence ID" value="MUN06120.1"/>
    <property type="molecule type" value="Genomic_DNA"/>
</dbReference>
<protein>
    <recommendedName>
        <fullName evidence="3">Activator of Hsp90 ATPase homologue 1/2-like C-terminal domain-containing protein</fullName>
    </recommendedName>
</protein>
<feature type="domain" description="Activator of Hsp90 ATPase homologue 1/2-like C-terminal" evidence="3">
    <location>
        <begin position="30"/>
        <end position="143"/>
    </location>
</feature>
<dbReference type="AlphaFoldDB" id="A0A7C9HWX0"/>
<name>A0A7C9HWX0_9MICO</name>